<feature type="domain" description="Helicase ATP-binding" evidence="4">
    <location>
        <begin position="181"/>
        <end position="331"/>
    </location>
</feature>
<dbReference type="SMART" id="SM00487">
    <property type="entry name" value="DEXDc"/>
    <property type="match status" value="1"/>
</dbReference>
<reference evidence="6 7" key="1">
    <citation type="submission" date="2020-07" db="EMBL/GenBank/DDBJ databases">
        <title>MOT database genomes.</title>
        <authorList>
            <person name="Joseph S."/>
            <person name="Aduse-Opoku J."/>
            <person name="Hashim A."/>
            <person name="Wade W."/>
            <person name="Curtis M."/>
        </authorList>
    </citation>
    <scope>NUCLEOTIDE SEQUENCE [LARGE SCALE GENOMIC DNA]</scope>
    <source>
        <strain evidence="6 7">CIP 106318</strain>
    </source>
</reference>
<evidence type="ECO:0000256" key="3">
    <source>
        <dbReference type="ARBA" id="ARBA00023125"/>
    </source>
</evidence>
<dbReference type="SMART" id="SM00490">
    <property type="entry name" value="HELICc"/>
    <property type="match status" value="1"/>
</dbReference>
<gene>
    <name evidence="6" type="ORF">HZY85_00820</name>
</gene>
<dbReference type="GO" id="GO:0004386">
    <property type="term" value="F:helicase activity"/>
    <property type="evidence" value="ECO:0007669"/>
    <property type="project" value="UniProtKB-KW"/>
</dbReference>
<dbReference type="PANTHER" id="PTHR30580">
    <property type="entry name" value="PRIMOSOMAL PROTEIN N"/>
    <property type="match status" value="1"/>
</dbReference>
<keyword evidence="1" id="KW-0547">Nucleotide-binding</keyword>
<dbReference type="Pfam" id="PF04851">
    <property type="entry name" value="ResIII"/>
    <property type="match status" value="1"/>
</dbReference>
<protein>
    <submittedName>
        <fullName evidence="6">DEAD/DEAH box helicase family protein</fullName>
    </submittedName>
</protein>
<dbReference type="InterPro" id="IPR027417">
    <property type="entry name" value="P-loop_NTPase"/>
</dbReference>
<dbReference type="Proteomes" id="UP000531840">
    <property type="component" value="Unassembled WGS sequence"/>
</dbReference>
<evidence type="ECO:0000256" key="2">
    <source>
        <dbReference type="ARBA" id="ARBA00022840"/>
    </source>
</evidence>
<feature type="domain" description="Helicase C-terminal" evidence="5">
    <location>
        <begin position="355"/>
        <end position="501"/>
    </location>
</feature>
<dbReference type="Pfam" id="PF00271">
    <property type="entry name" value="Helicase_C"/>
    <property type="match status" value="1"/>
</dbReference>
<evidence type="ECO:0000313" key="7">
    <source>
        <dbReference type="Proteomes" id="UP000531840"/>
    </source>
</evidence>
<proteinExistence type="predicted"/>
<comment type="caution">
    <text evidence="6">The sequence shown here is derived from an EMBL/GenBank/DDBJ whole genome shotgun (WGS) entry which is preliminary data.</text>
</comment>
<dbReference type="InterPro" id="IPR006935">
    <property type="entry name" value="Helicase/UvrB_N"/>
</dbReference>
<keyword evidence="6" id="KW-0378">Hydrolase</keyword>
<sequence>MYFNSSSEFIEAIYYAYYSNYDSETKKDIMSGIYEDYLIFGNKNNEFEELYRELYSYNFNPQIDDNFLKQYNGKILSIKQLLHKKVKIHYLETSKYAKKFILVEENNCKKCGNKDTKYFFKYNSDFKQNCIYCKKCVDFGISNNIHYNFHIDKNLKNNYENIELPKITLSPQQELASETLIKNCDENKNTLIWAVCGAGKTEIIYKLIYKSLKENKKICLAIPRKDVVIELYKRIKKDFKININILHGNEKQITDSLLYIMTTHQLVNYYNFFDVLIVDEVDAFPYYGDDVLEYSSLNSRKNNCPVVFLSATPSKKIKNFVDEVCKIPIRYHQKLLPVPKIIIGKKESYNLNINTVLNFIKEVKNNKRRALIFVPSIKIGGNLYNKLKSEVNKISFVSSLDSERENKIQDMHNYEIDILITTTILERGVTFDYLDVFVYFANHKHFTKEALIQIAGRVGRKYYDYNGEVIFYAKENSKNIKSAIKEINYMNELAKYRKLVN</sequence>
<dbReference type="PROSITE" id="PS51194">
    <property type="entry name" value="HELICASE_CTER"/>
    <property type="match status" value="1"/>
</dbReference>
<evidence type="ECO:0000313" key="6">
    <source>
        <dbReference type="EMBL" id="NYS46738.1"/>
    </source>
</evidence>
<dbReference type="SUPFAM" id="SSF52540">
    <property type="entry name" value="P-loop containing nucleoside triphosphate hydrolases"/>
    <property type="match status" value="1"/>
</dbReference>
<evidence type="ECO:0000256" key="1">
    <source>
        <dbReference type="ARBA" id="ARBA00022741"/>
    </source>
</evidence>
<keyword evidence="2" id="KW-0067">ATP-binding</keyword>
<evidence type="ECO:0000259" key="4">
    <source>
        <dbReference type="PROSITE" id="PS51192"/>
    </source>
</evidence>
<organism evidence="6 7">
    <name type="scientific">Gemelliphila palaticanis</name>
    <dbReference type="NCBI Taxonomy" id="81950"/>
    <lineage>
        <taxon>Bacteria</taxon>
        <taxon>Bacillati</taxon>
        <taxon>Bacillota</taxon>
        <taxon>Bacilli</taxon>
        <taxon>Bacillales</taxon>
        <taxon>Gemellaceae</taxon>
        <taxon>Gemelliphila</taxon>
    </lineage>
</organism>
<keyword evidence="3" id="KW-0238">DNA-binding</keyword>
<dbReference type="InterPro" id="IPR001650">
    <property type="entry name" value="Helicase_C-like"/>
</dbReference>
<dbReference type="EMBL" id="JACBYF010000001">
    <property type="protein sequence ID" value="NYS46738.1"/>
    <property type="molecule type" value="Genomic_DNA"/>
</dbReference>
<dbReference type="PROSITE" id="PS51192">
    <property type="entry name" value="HELICASE_ATP_BIND_1"/>
    <property type="match status" value="1"/>
</dbReference>
<accession>A0ABX2SZG6</accession>
<evidence type="ECO:0000259" key="5">
    <source>
        <dbReference type="PROSITE" id="PS51194"/>
    </source>
</evidence>
<keyword evidence="6" id="KW-0347">Helicase</keyword>
<dbReference type="PANTHER" id="PTHR30580:SF1">
    <property type="entry name" value="COMF OPERON PROTEIN 1"/>
    <property type="match status" value="1"/>
</dbReference>
<keyword evidence="7" id="KW-1185">Reference proteome</keyword>
<name>A0ABX2SZG6_9BACL</name>
<dbReference type="Gene3D" id="3.40.50.300">
    <property type="entry name" value="P-loop containing nucleotide triphosphate hydrolases"/>
    <property type="match status" value="2"/>
</dbReference>
<dbReference type="InterPro" id="IPR014001">
    <property type="entry name" value="Helicase_ATP-bd"/>
</dbReference>